<sequence length="482" mass="53082">MKNLKEELQAIKKGSMPRGDADRRKAKKSESTRLKDRLTFRGDVSPVAGPSGVKVHGSSREASLVNPIPENKEEAKVRVLDMVKSLKDVRKGKVNPKERDASLAAELGNMEWEPLPQRVTRSTGPRVVANVQLVPPCDSVSLSMGKSTLRFRKSEKSNVSEADKKSDSGDASWKEVAGKGKNRKGRQVDLTRSGETKASQAKEGRRSAKGKASGPVRKLPKTAAVSITGRNKDFSYREALLRATKEISLTDLKIETTRLRRAANGGYIIEIMDKDGADKAVSLQEKLKTLLPEDQAVVARPITFGEVRFIGLDVTILAEKVVELIAAEGKCGVDEVKVGSILPMRNGMNTIWARCPLVAASAIASKRKVRIGWSLVKVELLNTRPVQCYKCWRHSHVRFACTSSVDRSRSCFNCGKEGHALRECQMPPHCVLCFDEGRSCDHRLGSALCGVDRKPKWSRGYTDERKVSNRRVGSGIGRINDV</sequence>
<gene>
    <name evidence="4" type="ORF">RF55_12668</name>
</gene>
<accession>A0A0J7KCI8</accession>
<dbReference type="SMART" id="SM00343">
    <property type="entry name" value="ZnF_C2HC"/>
    <property type="match status" value="2"/>
</dbReference>
<dbReference type="SUPFAM" id="SSF57756">
    <property type="entry name" value="Retrovirus zinc finger-like domains"/>
    <property type="match status" value="1"/>
</dbReference>
<feature type="region of interest" description="Disordered" evidence="2">
    <location>
        <begin position="151"/>
        <end position="220"/>
    </location>
</feature>
<dbReference type="GO" id="GO:0008270">
    <property type="term" value="F:zinc ion binding"/>
    <property type="evidence" value="ECO:0007669"/>
    <property type="project" value="UniProtKB-KW"/>
</dbReference>
<evidence type="ECO:0000256" key="2">
    <source>
        <dbReference type="SAM" id="MobiDB-lite"/>
    </source>
</evidence>
<dbReference type="Gene3D" id="4.10.60.10">
    <property type="entry name" value="Zinc finger, CCHC-type"/>
    <property type="match status" value="1"/>
</dbReference>
<protein>
    <recommendedName>
        <fullName evidence="3">CCHC-type domain-containing protein</fullName>
    </recommendedName>
</protein>
<dbReference type="Proteomes" id="UP000036403">
    <property type="component" value="Unassembled WGS sequence"/>
</dbReference>
<proteinExistence type="predicted"/>
<name>A0A0J7KCI8_LASNI</name>
<dbReference type="EMBL" id="LBMM01009714">
    <property type="protein sequence ID" value="KMQ87926.1"/>
    <property type="molecule type" value="Genomic_DNA"/>
</dbReference>
<keyword evidence="1" id="KW-0863">Zinc-finger</keyword>
<feature type="region of interest" description="Disordered" evidence="2">
    <location>
        <begin position="1"/>
        <end position="60"/>
    </location>
</feature>
<organism evidence="4 5">
    <name type="scientific">Lasius niger</name>
    <name type="common">Black garden ant</name>
    <dbReference type="NCBI Taxonomy" id="67767"/>
    <lineage>
        <taxon>Eukaryota</taxon>
        <taxon>Metazoa</taxon>
        <taxon>Ecdysozoa</taxon>
        <taxon>Arthropoda</taxon>
        <taxon>Hexapoda</taxon>
        <taxon>Insecta</taxon>
        <taxon>Pterygota</taxon>
        <taxon>Neoptera</taxon>
        <taxon>Endopterygota</taxon>
        <taxon>Hymenoptera</taxon>
        <taxon>Apocrita</taxon>
        <taxon>Aculeata</taxon>
        <taxon>Formicoidea</taxon>
        <taxon>Formicidae</taxon>
        <taxon>Formicinae</taxon>
        <taxon>Lasius</taxon>
        <taxon>Lasius</taxon>
    </lineage>
</organism>
<feature type="compositionally biased region" description="Basic and acidic residues" evidence="2">
    <location>
        <begin position="19"/>
        <end position="40"/>
    </location>
</feature>
<keyword evidence="1" id="KW-0862">Zinc</keyword>
<reference evidence="4 5" key="1">
    <citation type="submission" date="2015-04" db="EMBL/GenBank/DDBJ databases">
        <title>Lasius niger genome sequencing.</title>
        <authorList>
            <person name="Konorov E.A."/>
            <person name="Nikitin M.A."/>
            <person name="Kirill M.V."/>
            <person name="Chang P."/>
        </authorList>
    </citation>
    <scope>NUCLEOTIDE SEQUENCE [LARGE SCALE GENOMIC DNA]</scope>
    <source>
        <tissue evidence="4">Whole</tissue>
    </source>
</reference>
<feature type="domain" description="CCHC-type" evidence="3">
    <location>
        <begin position="411"/>
        <end position="424"/>
    </location>
</feature>
<feature type="compositionally biased region" description="Basic and acidic residues" evidence="2">
    <location>
        <begin position="152"/>
        <end position="178"/>
    </location>
</feature>
<dbReference type="AlphaFoldDB" id="A0A0J7KCI8"/>
<evidence type="ECO:0000256" key="1">
    <source>
        <dbReference type="PROSITE-ProRule" id="PRU00047"/>
    </source>
</evidence>
<keyword evidence="5" id="KW-1185">Reference proteome</keyword>
<dbReference type="PaxDb" id="67767-A0A0J7KCI8"/>
<dbReference type="GO" id="GO:0003676">
    <property type="term" value="F:nucleic acid binding"/>
    <property type="evidence" value="ECO:0007669"/>
    <property type="project" value="InterPro"/>
</dbReference>
<evidence type="ECO:0000313" key="4">
    <source>
        <dbReference type="EMBL" id="KMQ87926.1"/>
    </source>
</evidence>
<evidence type="ECO:0000259" key="3">
    <source>
        <dbReference type="PROSITE" id="PS50158"/>
    </source>
</evidence>
<keyword evidence="1" id="KW-0479">Metal-binding</keyword>
<evidence type="ECO:0000313" key="5">
    <source>
        <dbReference type="Proteomes" id="UP000036403"/>
    </source>
</evidence>
<feature type="compositionally biased region" description="Basic and acidic residues" evidence="2">
    <location>
        <begin position="1"/>
        <end position="10"/>
    </location>
</feature>
<dbReference type="InterPro" id="IPR001878">
    <property type="entry name" value="Znf_CCHC"/>
</dbReference>
<dbReference type="PROSITE" id="PS50158">
    <property type="entry name" value="ZF_CCHC"/>
    <property type="match status" value="1"/>
</dbReference>
<comment type="caution">
    <text evidence="4">The sequence shown here is derived from an EMBL/GenBank/DDBJ whole genome shotgun (WGS) entry which is preliminary data.</text>
</comment>
<feature type="compositionally biased region" description="Basic and acidic residues" evidence="2">
    <location>
        <begin position="186"/>
        <end position="206"/>
    </location>
</feature>
<dbReference type="OrthoDB" id="7555146at2759"/>
<dbReference type="InterPro" id="IPR036875">
    <property type="entry name" value="Znf_CCHC_sf"/>
</dbReference>